<dbReference type="GeneID" id="80534790"/>
<evidence type="ECO:0000313" key="2">
    <source>
        <dbReference type="Proteomes" id="UP000103899"/>
    </source>
</evidence>
<name>I3VQ55_9BETA</name>
<keyword evidence="2" id="KW-1185">Reference proteome</keyword>
<dbReference type="EMBL" id="JQ805139">
    <property type="protein sequence ID" value="AFK83899.1"/>
    <property type="molecule type" value="Genomic_DNA"/>
</dbReference>
<sequence>MHSYKNRLYLHIYTFGPPDGNPSGVTRLTIIEPIGFTRVISVTCPKCIPTQPFV</sequence>
<dbReference type="KEGG" id="vg:80534790"/>
<protein>
    <submittedName>
        <fullName evidence="1">B67</fullName>
    </submittedName>
</protein>
<reference evidence="1 2" key="1">
    <citation type="journal article" date="2012" name="J. Virol.">
        <title>A Novel Bat Herpesvirus Encodes Homologues of Major Histocompatibility Complex Classes I and II, C-Type Lectin, and a Unique Family of Immune-Related Genes.</title>
        <authorList>
            <person name="Zhang H."/>
            <person name="Todd S."/>
            <person name="Tachedjian M."/>
            <person name="Barr J.A."/>
            <person name="Luo M."/>
            <person name="Yu M."/>
            <person name="Marsh G.A."/>
            <person name="Crameri G."/>
            <person name="Wang L.F."/>
        </authorList>
    </citation>
    <scope>NUCLEOTIDE SEQUENCE [LARGE SCALE GENOMIC DNA]</scope>
    <source>
        <strain evidence="1">B7D8</strain>
    </source>
</reference>
<organism evidence="1 2">
    <name type="scientific">miniopterid betaherpesvirus 1</name>
    <dbReference type="NCBI Taxonomy" id="3070189"/>
    <lineage>
        <taxon>Viruses</taxon>
        <taxon>Duplodnaviria</taxon>
        <taxon>Heunggongvirae</taxon>
        <taxon>Peploviricota</taxon>
        <taxon>Herviviricetes</taxon>
        <taxon>Herpesvirales</taxon>
        <taxon>Orthoherpesviridae</taxon>
        <taxon>Betaherpesvirinae</taxon>
        <taxon>Quwivirus</taxon>
        <taxon>Quwivirus miniopteridbeta1</taxon>
    </lineage>
</organism>
<dbReference type="Proteomes" id="UP000103899">
    <property type="component" value="Segment"/>
</dbReference>
<evidence type="ECO:0000313" key="1">
    <source>
        <dbReference type="EMBL" id="AFK83899.1"/>
    </source>
</evidence>
<proteinExistence type="predicted"/>
<dbReference type="RefSeq" id="YP_010797087.1">
    <property type="nucleotide sequence ID" value="NC_076129.1"/>
</dbReference>
<accession>I3VQ55</accession>